<evidence type="ECO:0000256" key="1">
    <source>
        <dbReference type="ARBA" id="ARBA00010790"/>
    </source>
</evidence>
<feature type="signal peptide" evidence="5">
    <location>
        <begin position="1"/>
        <end position="19"/>
    </location>
</feature>
<dbReference type="STRING" id="77044.A0A1W2TWC4"/>
<dbReference type="InterPro" id="IPR007867">
    <property type="entry name" value="GMC_OxRtase_C"/>
</dbReference>
<sequence>MLRKTIAVLLVSFASSCNSKWTESLRTTGLIGSHFGVPGLDGTYDYVVVGGGTGGLAIASRLAEKTGISVAVVNAGDFYEFANGNNTEIPAYASAFIGSNPTAKNPLLDWYQYTEKQPGLGGRSVLYPSGKVLGGGSARNFMWFHRASKSALQMWADLTGDEGYLFENLLPYYKKSASFTPPDEDLRLANSTVIYDQSAWSSTGGPLQVGFPNWVNPISSWIARGLEFLGLENLPGFLDGNIIGYAYTQFALDSRTQTRSSSETSFLRDSLLKSTNLIVYKNTLVKKIEFNSNKRASSVLVDSGHITYRLNATKEIIVSAGAFRSPQLLMVSGIGPRTTLENLDIEVIADLPGVGQNMWDHIAFSPAYAVNLITHSSLSAPDFGPQQVIDYQTSRTGQLTNSGGDILGFARFPNGLISNATRADLDAAAPDWPDYEHLFLDGYFGYANDMSDAPTDGRNYVSSSTALTNPFSRGNVTIVSNNTEDYPLVSPNWLLDPRDQEVAVAAFKRARAVFTNNATRSIVLGHEAFPGSDVSTDEEILQLIQDSAAASYHASCTCAMGLPSNPLAVLDSEARVYGVKGLRVVDASAFPVLPPGHPTATVYALAERIADLIIHAG</sequence>
<dbReference type="InterPro" id="IPR036188">
    <property type="entry name" value="FAD/NAD-bd_sf"/>
</dbReference>
<keyword evidence="2" id="KW-0325">Glycoprotein</keyword>
<feature type="domain" description="Glucose-methanol-choline oxidoreductase N-terminal" evidence="6">
    <location>
        <begin position="321"/>
        <end position="335"/>
    </location>
</feature>
<feature type="chain" id="PRO_5010732800" evidence="5">
    <location>
        <begin position="20"/>
        <end position="617"/>
    </location>
</feature>
<dbReference type="Pfam" id="PF00732">
    <property type="entry name" value="GMC_oxred_N"/>
    <property type="match status" value="1"/>
</dbReference>
<dbReference type="SUPFAM" id="SSF54373">
    <property type="entry name" value="FAD-linked reductases, C-terminal domain"/>
    <property type="match status" value="1"/>
</dbReference>
<evidence type="ECO:0000256" key="4">
    <source>
        <dbReference type="PIRSR" id="PIRSR000137-2"/>
    </source>
</evidence>
<dbReference type="PANTHER" id="PTHR11552">
    <property type="entry name" value="GLUCOSE-METHANOL-CHOLINE GMC OXIDOREDUCTASE"/>
    <property type="match status" value="1"/>
</dbReference>
<dbReference type="OrthoDB" id="269227at2759"/>
<keyword evidence="4" id="KW-0274">FAD</keyword>
<dbReference type="PIRSF" id="PIRSF000137">
    <property type="entry name" value="Alcohol_oxidase"/>
    <property type="match status" value="1"/>
</dbReference>
<feature type="binding site" evidence="4">
    <location>
        <position position="132"/>
    </location>
    <ligand>
        <name>FAD</name>
        <dbReference type="ChEBI" id="CHEBI:57692"/>
    </ligand>
</feature>
<protein>
    <submittedName>
        <fullName evidence="7">Putative choline dehydrogenase</fullName>
    </submittedName>
</protein>
<name>A0A1W2TWC4_ROSNE</name>
<feature type="active site" description="Proton acceptor" evidence="3">
    <location>
        <position position="597"/>
    </location>
</feature>
<keyword evidence="8" id="KW-1185">Reference proteome</keyword>
<dbReference type="PROSITE" id="PS00624">
    <property type="entry name" value="GMC_OXRED_2"/>
    <property type="match status" value="1"/>
</dbReference>
<dbReference type="EMBL" id="DF977449">
    <property type="protein sequence ID" value="GAP92978.1"/>
    <property type="molecule type" value="Genomic_DNA"/>
</dbReference>
<dbReference type="InterPro" id="IPR000172">
    <property type="entry name" value="GMC_OxRdtase_N"/>
</dbReference>
<dbReference type="PROSITE" id="PS51257">
    <property type="entry name" value="PROKAR_LIPOPROTEIN"/>
    <property type="match status" value="1"/>
</dbReference>
<dbReference type="AlphaFoldDB" id="A0A1W2TWC4"/>
<evidence type="ECO:0000256" key="3">
    <source>
        <dbReference type="PIRSR" id="PIRSR000137-1"/>
    </source>
</evidence>
<organism evidence="7">
    <name type="scientific">Rosellinia necatrix</name>
    <name type="common">White root-rot fungus</name>
    <dbReference type="NCBI Taxonomy" id="77044"/>
    <lineage>
        <taxon>Eukaryota</taxon>
        <taxon>Fungi</taxon>
        <taxon>Dikarya</taxon>
        <taxon>Ascomycota</taxon>
        <taxon>Pezizomycotina</taxon>
        <taxon>Sordariomycetes</taxon>
        <taxon>Xylariomycetidae</taxon>
        <taxon>Xylariales</taxon>
        <taxon>Xylariaceae</taxon>
        <taxon>Rosellinia</taxon>
    </lineage>
</organism>
<dbReference type="InterPro" id="IPR012132">
    <property type="entry name" value="GMC_OxRdtase"/>
</dbReference>
<keyword evidence="5" id="KW-0732">Signal</keyword>
<comment type="similarity">
    <text evidence="1">Belongs to the GMC oxidoreductase family.</text>
</comment>
<evidence type="ECO:0000313" key="7">
    <source>
        <dbReference type="EMBL" id="GAP92978.1"/>
    </source>
</evidence>
<feature type="binding site" evidence="4">
    <location>
        <position position="285"/>
    </location>
    <ligand>
        <name>FAD</name>
        <dbReference type="ChEBI" id="CHEBI:57692"/>
    </ligand>
</feature>
<evidence type="ECO:0000259" key="6">
    <source>
        <dbReference type="PROSITE" id="PS00624"/>
    </source>
</evidence>
<dbReference type="GO" id="GO:0044550">
    <property type="term" value="P:secondary metabolite biosynthetic process"/>
    <property type="evidence" value="ECO:0007669"/>
    <property type="project" value="TreeGrafter"/>
</dbReference>
<evidence type="ECO:0000256" key="2">
    <source>
        <dbReference type="ARBA" id="ARBA00023180"/>
    </source>
</evidence>
<dbReference type="PANTHER" id="PTHR11552:SF138">
    <property type="entry name" value="DEHYDROGENASE PKFF-RELATED"/>
    <property type="match status" value="1"/>
</dbReference>
<proteinExistence type="inferred from homology"/>
<evidence type="ECO:0000313" key="8">
    <source>
        <dbReference type="Proteomes" id="UP000054516"/>
    </source>
</evidence>
<evidence type="ECO:0000256" key="5">
    <source>
        <dbReference type="SAM" id="SignalP"/>
    </source>
</evidence>
<keyword evidence="4" id="KW-0285">Flavoprotein</keyword>
<reference evidence="7" key="1">
    <citation type="submission" date="2016-03" db="EMBL/GenBank/DDBJ databases">
        <title>Draft genome sequence of Rosellinia necatrix.</title>
        <authorList>
            <person name="Kanematsu S."/>
        </authorList>
    </citation>
    <scope>NUCLEOTIDE SEQUENCE [LARGE SCALE GENOMIC DNA]</scope>
    <source>
        <strain evidence="7">W97</strain>
    </source>
</reference>
<dbReference type="Gene3D" id="3.30.560.10">
    <property type="entry name" value="Glucose Oxidase, domain 3"/>
    <property type="match status" value="1"/>
</dbReference>
<accession>A0A1W2TWC4</accession>
<comment type="cofactor">
    <cofactor evidence="4">
        <name>FAD</name>
        <dbReference type="ChEBI" id="CHEBI:57692"/>
    </cofactor>
</comment>
<gene>
    <name evidence="7" type="ORF">SAMD00023353_0403910</name>
</gene>
<dbReference type="SUPFAM" id="SSF51905">
    <property type="entry name" value="FAD/NAD(P)-binding domain"/>
    <property type="match status" value="1"/>
</dbReference>
<dbReference type="OMA" id="HGCSWWH"/>
<dbReference type="Gene3D" id="3.50.50.60">
    <property type="entry name" value="FAD/NAD(P)-binding domain"/>
    <property type="match status" value="1"/>
</dbReference>
<dbReference type="GO" id="GO:0050660">
    <property type="term" value="F:flavin adenine dinucleotide binding"/>
    <property type="evidence" value="ECO:0007669"/>
    <property type="project" value="InterPro"/>
</dbReference>
<dbReference type="Pfam" id="PF05199">
    <property type="entry name" value="GMC_oxred_C"/>
    <property type="match status" value="1"/>
</dbReference>
<feature type="active site" description="Proton donor" evidence="3">
    <location>
        <position position="553"/>
    </location>
</feature>
<dbReference type="Proteomes" id="UP000054516">
    <property type="component" value="Unassembled WGS sequence"/>
</dbReference>
<dbReference type="GO" id="GO:0016614">
    <property type="term" value="F:oxidoreductase activity, acting on CH-OH group of donors"/>
    <property type="evidence" value="ECO:0007669"/>
    <property type="project" value="InterPro"/>
</dbReference>